<dbReference type="EMBL" id="JAKJPO010000001">
    <property type="protein sequence ID" value="MCF7220413.1"/>
    <property type="molecule type" value="Genomic_DNA"/>
</dbReference>
<reference evidence="1 2" key="3">
    <citation type="submission" date="2022-01" db="EMBL/GenBank/DDBJ databases">
        <authorList>
            <person name="Zhou L.Y."/>
        </authorList>
    </citation>
    <scope>NUCLEOTIDE SEQUENCE [LARGE SCALE GENOMIC DNA]</scope>
    <source>
        <strain evidence="1 2">TLK-CK17</strain>
    </source>
</reference>
<organism evidence="1 2">
    <name type="scientific">Marilutibacter chinensis</name>
    <dbReference type="NCBI Taxonomy" id="2912247"/>
    <lineage>
        <taxon>Bacteria</taxon>
        <taxon>Pseudomonadati</taxon>
        <taxon>Pseudomonadota</taxon>
        <taxon>Gammaproteobacteria</taxon>
        <taxon>Lysobacterales</taxon>
        <taxon>Lysobacteraceae</taxon>
        <taxon>Marilutibacter</taxon>
    </lineage>
</organism>
<name>A0ABS9HQ43_9GAMM</name>
<dbReference type="RefSeq" id="WP_237052799.1">
    <property type="nucleotide sequence ID" value="NZ_JAKJPO010000001.1"/>
</dbReference>
<protein>
    <submittedName>
        <fullName evidence="1">Uncharacterized protein</fullName>
    </submittedName>
</protein>
<accession>A0ABS9HQ43</accession>
<comment type="caution">
    <text evidence="1">The sequence shown here is derived from an EMBL/GenBank/DDBJ whole genome shotgun (WGS) entry which is preliminary data.</text>
</comment>
<dbReference type="Proteomes" id="UP001430796">
    <property type="component" value="Unassembled WGS sequence"/>
</dbReference>
<sequence length="61" mass="7137">MRNREQWAKVQALYEAGFRFFSYRSADAPPFPVRLRDVEAFVRGNPEHPMRTRKTAEPPAS</sequence>
<reference evidence="2" key="1">
    <citation type="submission" date="2022-01" db="EMBL/GenBank/DDBJ databases">
        <title>Lysobacter chinensis sp. nov., a bacterium isolated from cow dung compost.</title>
        <authorList>
            <person name="Zhou L.Y."/>
        </authorList>
    </citation>
    <scope>NUCLEOTIDE SEQUENCE [LARGE SCALE GENOMIC DNA]</scope>
    <source>
        <strain evidence="2">TLK-CK17</strain>
    </source>
</reference>
<evidence type="ECO:0000313" key="2">
    <source>
        <dbReference type="Proteomes" id="UP001430796"/>
    </source>
</evidence>
<gene>
    <name evidence="1" type="ORF">L3V18_01210</name>
</gene>
<keyword evidence="2" id="KW-1185">Reference proteome</keyword>
<evidence type="ECO:0000313" key="1">
    <source>
        <dbReference type="EMBL" id="MCF7220413.1"/>
    </source>
</evidence>
<proteinExistence type="predicted"/>
<reference evidence="1 2" key="2">
    <citation type="submission" date="2022-01" db="EMBL/GenBank/DDBJ databases">
        <title>Lysobacter chinensis sp. nov., a bacterium isolated from cow dung compost.</title>
        <authorList>
            <person name="Liu Y."/>
        </authorList>
    </citation>
    <scope>NUCLEOTIDE SEQUENCE [LARGE SCALE GENOMIC DNA]</scope>
    <source>
        <strain evidence="1 2">TLK-CK17</strain>
    </source>
</reference>